<evidence type="ECO:0000256" key="1">
    <source>
        <dbReference type="ARBA" id="ARBA00006611"/>
    </source>
</evidence>
<feature type="domain" description="Bacterial type II secretion system protein E" evidence="5">
    <location>
        <begin position="423"/>
        <end position="437"/>
    </location>
</feature>
<dbReference type="Pfam" id="PF00437">
    <property type="entry name" value="T2SSE"/>
    <property type="match status" value="1"/>
</dbReference>
<evidence type="ECO:0000259" key="5">
    <source>
        <dbReference type="PROSITE" id="PS00662"/>
    </source>
</evidence>
<evidence type="ECO:0000313" key="6">
    <source>
        <dbReference type="EMBL" id="MFC4332562.1"/>
    </source>
</evidence>
<dbReference type="InterPro" id="IPR001482">
    <property type="entry name" value="T2SS/T4SS_dom"/>
</dbReference>
<keyword evidence="2" id="KW-0547">Nucleotide-binding</keyword>
<keyword evidence="3" id="KW-0067">ATP-binding</keyword>
<evidence type="ECO:0000256" key="4">
    <source>
        <dbReference type="SAM" id="MobiDB-lite"/>
    </source>
</evidence>
<gene>
    <name evidence="6" type="ORF">ACFPC0_33315</name>
</gene>
<keyword evidence="7" id="KW-1185">Reference proteome</keyword>
<dbReference type="Gene3D" id="3.40.50.300">
    <property type="entry name" value="P-loop containing nucleotide triphosphate hydrolases"/>
    <property type="match status" value="1"/>
</dbReference>
<dbReference type="Gene3D" id="3.30.300.160">
    <property type="entry name" value="Type II secretion system, protein E, N-terminal domain"/>
    <property type="match status" value="1"/>
</dbReference>
<sequence>MANRRLLRRRAATTGPAGEDDTPPDVPQESTLPPVPADGAPQESPAGQERPRIGELLVRRGLLTPAQVDEALLQQSASGKRLGALLVELGMVDERSLTEALSVQLGVPVADLHHSEPDPEAAARVPEALARSLEVVAVRRTEGALLIAAADPSDPRVREEVGRAVAPDRVRLAIAPPSDIRRSIDSTYRALAGVGSLVEAFEATETGRAAASGARVVSEDAPVVHLVNLMLTQGLRDRASDIHIEPHGDRVRVRYRIDGALHDVLSLPESMGPSLVSRIKIMANMNIVDRRRPQDGQIATEIDGRPVDIRVATSPTIWGEKAVLRLLDSNRTLFRLAELGMPAATYERFSSLLRSPYGMVACGGPTGSGKTTTLYATLGELNQSERNITTIEDPVEYVFPSINQIQINEQAGISFATGLRSILRQDPDVILVGEIRDAETARIAVESALTGHFVLSSIHAGDACSALHRFADMGIEPFLITSTVAGVVSQRLVRRICDQCREPYRPGVDELAFFAEAGGSTDAGFWQGRGCNFCSRTGYQDRIGVFELLVMSDAVKRLLVEKAPIDGLRRAAREEHMDSLLDGGVRLVEEGVTTIAEIMSSVYVV</sequence>
<feature type="region of interest" description="Disordered" evidence="4">
    <location>
        <begin position="1"/>
        <end position="51"/>
    </location>
</feature>
<dbReference type="PANTHER" id="PTHR30258:SF2">
    <property type="entry name" value="COMG OPERON PROTEIN 1"/>
    <property type="match status" value="1"/>
</dbReference>
<accession>A0ABV8TPL6</accession>
<organism evidence="6 7">
    <name type="scientific">Streptomyces andamanensis</name>
    <dbReference type="NCBI Taxonomy" id="1565035"/>
    <lineage>
        <taxon>Bacteria</taxon>
        <taxon>Bacillati</taxon>
        <taxon>Actinomycetota</taxon>
        <taxon>Actinomycetes</taxon>
        <taxon>Kitasatosporales</taxon>
        <taxon>Streptomycetaceae</taxon>
        <taxon>Streptomyces</taxon>
    </lineage>
</organism>
<dbReference type="Pfam" id="PF05157">
    <property type="entry name" value="MshEN"/>
    <property type="match status" value="1"/>
</dbReference>
<dbReference type="PANTHER" id="PTHR30258">
    <property type="entry name" value="TYPE II SECRETION SYSTEM PROTEIN GSPE-RELATED"/>
    <property type="match status" value="1"/>
</dbReference>
<evidence type="ECO:0000313" key="7">
    <source>
        <dbReference type="Proteomes" id="UP001595824"/>
    </source>
</evidence>
<proteinExistence type="inferred from homology"/>
<evidence type="ECO:0000256" key="3">
    <source>
        <dbReference type="ARBA" id="ARBA00022840"/>
    </source>
</evidence>
<dbReference type="InterPro" id="IPR007831">
    <property type="entry name" value="T2SS_GspE_N"/>
</dbReference>
<dbReference type="EMBL" id="JBHSDP010000029">
    <property type="protein sequence ID" value="MFC4332562.1"/>
    <property type="molecule type" value="Genomic_DNA"/>
</dbReference>
<dbReference type="Gene3D" id="1.10.40.70">
    <property type="match status" value="1"/>
</dbReference>
<comment type="similarity">
    <text evidence="1">Belongs to the GSP E family.</text>
</comment>
<dbReference type="InterPro" id="IPR037257">
    <property type="entry name" value="T2SS_E_N_sf"/>
</dbReference>
<evidence type="ECO:0000256" key="2">
    <source>
        <dbReference type="ARBA" id="ARBA00022741"/>
    </source>
</evidence>
<name>A0ABV8TPL6_9ACTN</name>
<dbReference type="CDD" id="cd01129">
    <property type="entry name" value="PulE-GspE-like"/>
    <property type="match status" value="1"/>
</dbReference>
<dbReference type="RefSeq" id="WP_381744020.1">
    <property type="nucleotide sequence ID" value="NZ_JBHSDP010000029.1"/>
</dbReference>
<feature type="compositionally biased region" description="Basic residues" evidence="4">
    <location>
        <begin position="1"/>
        <end position="11"/>
    </location>
</feature>
<protein>
    <submittedName>
        <fullName evidence="6">GspE/PulE family protein</fullName>
    </submittedName>
</protein>
<dbReference type="Gene3D" id="3.30.450.90">
    <property type="match status" value="1"/>
</dbReference>
<dbReference type="SUPFAM" id="SSF160246">
    <property type="entry name" value="EspE N-terminal domain-like"/>
    <property type="match status" value="1"/>
</dbReference>
<dbReference type="PROSITE" id="PS00662">
    <property type="entry name" value="T2SP_E"/>
    <property type="match status" value="1"/>
</dbReference>
<dbReference type="SUPFAM" id="SSF52540">
    <property type="entry name" value="P-loop containing nucleoside triphosphate hydrolases"/>
    <property type="match status" value="1"/>
</dbReference>
<reference evidence="7" key="1">
    <citation type="journal article" date="2019" name="Int. J. Syst. Evol. Microbiol.">
        <title>The Global Catalogue of Microorganisms (GCM) 10K type strain sequencing project: providing services to taxonomists for standard genome sequencing and annotation.</title>
        <authorList>
            <consortium name="The Broad Institute Genomics Platform"/>
            <consortium name="The Broad Institute Genome Sequencing Center for Infectious Disease"/>
            <person name="Wu L."/>
            <person name="Ma J."/>
        </authorList>
    </citation>
    <scope>NUCLEOTIDE SEQUENCE [LARGE SCALE GENOMIC DNA]</scope>
    <source>
        <strain evidence="7">PCU 347</strain>
    </source>
</reference>
<dbReference type="Proteomes" id="UP001595824">
    <property type="component" value="Unassembled WGS sequence"/>
</dbReference>
<dbReference type="InterPro" id="IPR027417">
    <property type="entry name" value="P-loop_NTPase"/>
</dbReference>
<comment type="caution">
    <text evidence="6">The sequence shown here is derived from an EMBL/GenBank/DDBJ whole genome shotgun (WGS) entry which is preliminary data.</text>
</comment>